<name>D6D080_9BACE</name>
<sequence>MNKLIPLQQVLYLLEWDINAFLCKEDITYILWILQLK</sequence>
<gene>
    <name evidence="1" type="ORF">BXY_28050</name>
</gene>
<dbReference type="EMBL" id="FP929033">
    <property type="protein sequence ID" value="CBK67832.1"/>
    <property type="molecule type" value="Genomic_DNA"/>
</dbReference>
<reference evidence="1 2" key="2">
    <citation type="submission" date="2010-03" db="EMBL/GenBank/DDBJ databases">
        <authorList>
            <person name="Pajon A."/>
        </authorList>
    </citation>
    <scope>NUCLEOTIDE SEQUENCE [LARGE SCALE GENOMIC DNA]</scope>
    <source>
        <strain evidence="1 2">XB1A</strain>
    </source>
</reference>
<proteinExistence type="predicted"/>
<dbReference type="Proteomes" id="UP000008795">
    <property type="component" value="Chromosome"/>
</dbReference>
<dbReference type="AlphaFoldDB" id="D6D080"/>
<dbReference type="HOGENOM" id="CLU_3340365_0_0_10"/>
<accession>D6D080</accession>
<dbReference type="KEGG" id="bxy:BXY_28050"/>
<reference evidence="1 2" key="1">
    <citation type="submission" date="2010-03" db="EMBL/GenBank/DDBJ databases">
        <title>The genome sequence of Bacteriodes xylanisolvens XB1A.</title>
        <authorList>
            <consortium name="metaHIT consortium -- http://www.metahit.eu/"/>
            <person name="Pajon A."/>
            <person name="Turner K."/>
            <person name="Parkhill J."/>
            <person name="Bernalier A."/>
        </authorList>
    </citation>
    <scope>NUCLEOTIDE SEQUENCE [LARGE SCALE GENOMIC DNA]</scope>
    <source>
        <strain evidence="1 2">XB1A</strain>
    </source>
</reference>
<evidence type="ECO:0000313" key="2">
    <source>
        <dbReference type="Proteomes" id="UP000008795"/>
    </source>
</evidence>
<evidence type="ECO:0000313" key="1">
    <source>
        <dbReference type="EMBL" id="CBK67832.1"/>
    </source>
</evidence>
<protein>
    <submittedName>
        <fullName evidence="1">Uncharacterized protein</fullName>
    </submittedName>
</protein>
<organism evidence="1 2">
    <name type="scientific">Bacteroides xylanisolvens XB1A</name>
    <dbReference type="NCBI Taxonomy" id="657309"/>
    <lineage>
        <taxon>Bacteria</taxon>
        <taxon>Pseudomonadati</taxon>
        <taxon>Bacteroidota</taxon>
        <taxon>Bacteroidia</taxon>
        <taxon>Bacteroidales</taxon>
        <taxon>Bacteroidaceae</taxon>
        <taxon>Bacteroides</taxon>
    </lineage>
</organism>